<dbReference type="EC" id="1.5.1.30" evidence="5"/>
<dbReference type="Proteomes" id="UP000028630">
    <property type="component" value="Unassembled WGS sequence"/>
</dbReference>
<evidence type="ECO:0000256" key="3">
    <source>
        <dbReference type="ARBA" id="ARBA00038054"/>
    </source>
</evidence>
<keyword evidence="5" id="KW-0560">Oxidoreductase</keyword>
<dbReference type="Gene3D" id="2.30.110.10">
    <property type="entry name" value="Electron Transport, Fmn-binding Protein, Chain A"/>
    <property type="match status" value="1"/>
</dbReference>
<dbReference type="PANTHER" id="PTHR43567:SF1">
    <property type="entry name" value="FLAVOREDOXIN"/>
    <property type="match status" value="1"/>
</dbReference>
<dbReference type="GO" id="GO:0010181">
    <property type="term" value="F:FMN binding"/>
    <property type="evidence" value="ECO:0007669"/>
    <property type="project" value="InterPro"/>
</dbReference>
<sequence>MMQKKPWPLHDVRHWLEPGPVVLISSRWQGRNNIMTLGWHTILEFTPSLIGCMISAGNISFDMIRQSGECVINLPDASMVDIVAKIGNCDGDHIDKFAEFGLTAEKCEHVHASAIAECHGSFECRLYDDALVDNYNFFIFEVVAARVKPEPEWPQTLHYPGGGLFRTDGEVIDRRKLFTKVS</sequence>
<gene>
    <name evidence="5" type="ORF">GTGU_01302</name>
</gene>
<evidence type="ECO:0000256" key="2">
    <source>
        <dbReference type="ARBA" id="ARBA00022630"/>
    </source>
</evidence>
<keyword evidence="6" id="KW-1185">Reference proteome</keyword>
<dbReference type="eggNOG" id="COG1853">
    <property type="taxonomic scope" value="Bacteria"/>
</dbReference>
<evidence type="ECO:0000313" key="5">
    <source>
        <dbReference type="EMBL" id="KFC08764.1"/>
    </source>
</evidence>
<dbReference type="PANTHER" id="PTHR43567">
    <property type="entry name" value="FLAVOREDOXIN-RELATED-RELATED"/>
    <property type="match status" value="1"/>
</dbReference>
<proteinExistence type="inferred from homology"/>
<dbReference type="EC" id="1.-.-.-" evidence="5"/>
<dbReference type="EMBL" id="JMTB01000048">
    <property type="protein sequence ID" value="KFC08764.1"/>
    <property type="molecule type" value="Genomic_DNA"/>
</dbReference>
<dbReference type="AlphaFoldDB" id="A0A085AEW9"/>
<dbReference type="InterPro" id="IPR052174">
    <property type="entry name" value="Flavoredoxin"/>
</dbReference>
<evidence type="ECO:0000256" key="1">
    <source>
        <dbReference type="ARBA" id="ARBA00001917"/>
    </source>
</evidence>
<organism evidence="5 6">
    <name type="scientific">Trabulsiella guamensis ATCC 49490</name>
    <dbReference type="NCBI Taxonomy" id="1005994"/>
    <lineage>
        <taxon>Bacteria</taxon>
        <taxon>Pseudomonadati</taxon>
        <taxon>Pseudomonadota</taxon>
        <taxon>Gammaproteobacteria</taxon>
        <taxon>Enterobacterales</taxon>
        <taxon>Enterobacteriaceae</taxon>
        <taxon>Trabulsiella</taxon>
    </lineage>
</organism>
<reference evidence="6" key="1">
    <citation type="submission" date="2014-05" db="EMBL/GenBank/DDBJ databases">
        <title>ATOL: Assembling a taxonomically balanced genome-scale reconstruction of the evolutionary history of the Enterobacteriaceae.</title>
        <authorList>
            <person name="Plunkett G. III"/>
            <person name="Neeno-Eckwall E.C."/>
            <person name="Glasner J.D."/>
            <person name="Perna N.T."/>
        </authorList>
    </citation>
    <scope>NUCLEOTIDE SEQUENCE [LARGE SCALE GENOMIC DNA]</scope>
    <source>
        <strain evidence="6">ATCC 49490</strain>
    </source>
</reference>
<accession>A0A085AEW9</accession>
<keyword evidence="2" id="KW-0285">Flavoprotein</keyword>
<comment type="similarity">
    <text evidence="3">Belongs to the flavoredoxin family.</text>
</comment>
<dbReference type="SMART" id="SM00903">
    <property type="entry name" value="Flavin_Reduct"/>
    <property type="match status" value="1"/>
</dbReference>
<comment type="cofactor">
    <cofactor evidence="1">
        <name>FMN</name>
        <dbReference type="ChEBI" id="CHEBI:58210"/>
    </cofactor>
</comment>
<comment type="caution">
    <text evidence="5">The sequence shown here is derived from an EMBL/GenBank/DDBJ whole genome shotgun (WGS) entry which is preliminary data.</text>
</comment>
<dbReference type="InterPro" id="IPR012349">
    <property type="entry name" value="Split_barrel_FMN-bd"/>
</dbReference>
<evidence type="ECO:0000313" key="6">
    <source>
        <dbReference type="Proteomes" id="UP000028630"/>
    </source>
</evidence>
<name>A0A085AEW9_9ENTR</name>
<evidence type="ECO:0000259" key="4">
    <source>
        <dbReference type="SMART" id="SM00903"/>
    </source>
</evidence>
<protein>
    <submittedName>
        <fullName evidence="5">Flavoredoxin</fullName>
        <ecNumber evidence="5">1.-.-.-</ecNumber>
        <ecNumber evidence="5">1.5.1.30</ecNumber>
        <ecNumber evidence="5">1.5.1.41</ecNumber>
    </submittedName>
</protein>
<dbReference type="EC" id="1.5.1.41" evidence="5"/>
<dbReference type="Pfam" id="PF01613">
    <property type="entry name" value="Flavin_Reduct"/>
    <property type="match status" value="1"/>
</dbReference>
<dbReference type="InterPro" id="IPR002563">
    <property type="entry name" value="Flavin_Rdtase-like_dom"/>
</dbReference>
<dbReference type="SUPFAM" id="SSF50475">
    <property type="entry name" value="FMN-binding split barrel"/>
    <property type="match status" value="1"/>
</dbReference>
<dbReference type="GO" id="GO:0042602">
    <property type="term" value="F:riboflavin reductase (NADPH) activity"/>
    <property type="evidence" value="ECO:0007669"/>
    <property type="project" value="UniProtKB-EC"/>
</dbReference>
<feature type="domain" description="Flavin reductase like" evidence="4">
    <location>
        <begin position="16"/>
        <end position="166"/>
    </location>
</feature>